<evidence type="ECO:0000256" key="1">
    <source>
        <dbReference type="SAM" id="MobiDB-lite"/>
    </source>
</evidence>
<dbReference type="InterPro" id="IPR051474">
    <property type="entry name" value="Anti-sigma-K/W_factor"/>
</dbReference>
<dbReference type="AlphaFoldDB" id="A0A7X1NH06"/>
<dbReference type="Proteomes" id="UP000484381">
    <property type="component" value="Unassembled WGS sequence"/>
</dbReference>
<dbReference type="PANTHER" id="PTHR37461">
    <property type="entry name" value="ANTI-SIGMA-K FACTOR RSKA"/>
    <property type="match status" value="1"/>
</dbReference>
<dbReference type="GO" id="GO:0006417">
    <property type="term" value="P:regulation of translation"/>
    <property type="evidence" value="ECO:0007669"/>
    <property type="project" value="TreeGrafter"/>
</dbReference>
<evidence type="ECO:0000259" key="3">
    <source>
        <dbReference type="Pfam" id="PF10099"/>
    </source>
</evidence>
<dbReference type="EMBL" id="WHNP01000051">
    <property type="protein sequence ID" value="MPW21845.1"/>
    <property type="molecule type" value="Genomic_DNA"/>
</dbReference>
<organism evidence="4 5">
    <name type="scientific">Paraburkholderia franconis</name>
    <dbReference type="NCBI Taxonomy" id="2654983"/>
    <lineage>
        <taxon>Bacteria</taxon>
        <taxon>Pseudomonadati</taxon>
        <taxon>Pseudomonadota</taxon>
        <taxon>Betaproteobacteria</taxon>
        <taxon>Burkholderiales</taxon>
        <taxon>Burkholderiaceae</taxon>
        <taxon>Paraburkholderia</taxon>
    </lineage>
</organism>
<comment type="caution">
    <text evidence="4">The sequence shown here is derived from an EMBL/GenBank/DDBJ whole genome shotgun (WGS) entry which is preliminary data.</text>
</comment>
<dbReference type="PANTHER" id="PTHR37461:SF1">
    <property type="entry name" value="ANTI-SIGMA-K FACTOR RSKA"/>
    <property type="match status" value="1"/>
</dbReference>
<dbReference type="GO" id="GO:0005886">
    <property type="term" value="C:plasma membrane"/>
    <property type="evidence" value="ECO:0007669"/>
    <property type="project" value="InterPro"/>
</dbReference>
<dbReference type="Pfam" id="PF10099">
    <property type="entry name" value="RskA_C"/>
    <property type="match status" value="1"/>
</dbReference>
<reference evidence="4 5" key="1">
    <citation type="submission" date="2019-10" db="EMBL/GenBank/DDBJ databases">
        <title>Paraburkholderia sp. isolated from nodules of Mimosa pudica from Brazilian Atlantic Forest soils.</title>
        <authorList>
            <person name="Paulitsch F."/>
            <person name="Hungria M."/>
            <person name="Dall'Agnol R."/>
        </authorList>
    </citation>
    <scope>NUCLEOTIDE SEQUENCE [LARGE SCALE GENOMIC DNA]</scope>
    <source>
        <strain evidence="4 5">CNPSo 3157</strain>
    </source>
</reference>
<keyword evidence="2" id="KW-0472">Membrane</keyword>
<protein>
    <submittedName>
        <fullName evidence="4">Anti-sigma factor</fullName>
    </submittedName>
</protein>
<feature type="transmembrane region" description="Helical" evidence="2">
    <location>
        <begin position="95"/>
        <end position="116"/>
    </location>
</feature>
<dbReference type="InterPro" id="IPR018764">
    <property type="entry name" value="RskA_C"/>
</dbReference>
<feature type="domain" description="Anti-sigma K factor RskA C-terminal" evidence="3">
    <location>
        <begin position="105"/>
        <end position="231"/>
    </location>
</feature>
<accession>A0A7X1NH06</accession>
<proteinExistence type="predicted"/>
<gene>
    <name evidence="4" type="ORF">GCT13_34485</name>
</gene>
<sequence>MSTSFDHDDEELRCAEYALGLLDAAERGEVEAAMRRDPGLAARVARWQQHLAPLAEDIGEIAPPASVWTRVRSDLGFVTPVHAEPRARWWDSLPFWRWIGIGASLAAASLVTVTVVSIRQSSVTTVAGEYLVANIAPSGGIAHWTATVDLRSARVVVVPASVTAVAAGRSTELWLIPPSAKAISLGVIASDQPTTVALPRDVLARMTTQAVLAVSLEPRGGSPTGQPTGPILATGAVRGT</sequence>
<feature type="region of interest" description="Disordered" evidence="1">
    <location>
        <begin position="217"/>
        <end position="240"/>
    </location>
</feature>
<evidence type="ECO:0000313" key="4">
    <source>
        <dbReference type="EMBL" id="MPW21845.1"/>
    </source>
</evidence>
<evidence type="ECO:0000313" key="5">
    <source>
        <dbReference type="Proteomes" id="UP000484381"/>
    </source>
</evidence>
<keyword evidence="2" id="KW-1133">Transmembrane helix</keyword>
<dbReference type="RefSeq" id="WP_152766039.1">
    <property type="nucleotide sequence ID" value="NZ_WHNP01000051.1"/>
</dbReference>
<evidence type="ECO:0000256" key="2">
    <source>
        <dbReference type="SAM" id="Phobius"/>
    </source>
</evidence>
<keyword evidence="5" id="KW-1185">Reference proteome</keyword>
<name>A0A7X1NH06_9BURK</name>
<dbReference type="GO" id="GO:0016989">
    <property type="term" value="F:sigma factor antagonist activity"/>
    <property type="evidence" value="ECO:0007669"/>
    <property type="project" value="TreeGrafter"/>
</dbReference>
<keyword evidence="2" id="KW-0812">Transmembrane</keyword>